<dbReference type="Ensembl" id="ENSSFOT00015017789.2">
    <property type="protein sequence ID" value="ENSSFOP00015017588.2"/>
    <property type="gene ID" value="ENSSFOG00015011303.2"/>
</dbReference>
<feature type="repeat" description="ANK" evidence="3">
    <location>
        <begin position="69"/>
        <end position="101"/>
    </location>
</feature>
<dbReference type="Gene3D" id="1.25.40.20">
    <property type="entry name" value="Ankyrin repeat-containing domain"/>
    <property type="match status" value="1"/>
</dbReference>
<dbReference type="GeneTree" id="ENSGT00940000159237"/>
<sequence length="149" mass="16319">MCVWPLYTDPPLYPGVAVGVRGEELSDTWGLDWNKSDERLLQAVEQNDPDKVAALLVKKRLCASKLDSDGKSAFHMSVSRGRVDCLEVFLSHGVDMSSTDGSGLSALHLAAKNGHPMCVRRLLQVRAPPRGRDNVSHQEHSCPIGWGLT</sequence>
<organism evidence="5 6">
    <name type="scientific">Scleropages formosus</name>
    <name type="common">Asian bonytongue</name>
    <name type="synonym">Osteoglossum formosum</name>
    <dbReference type="NCBI Taxonomy" id="113540"/>
    <lineage>
        <taxon>Eukaryota</taxon>
        <taxon>Metazoa</taxon>
        <taxon>Chordata</taxon>
        <taxon>Craniata</taxon>
        <taxon>Vertebrata</taxon>
        <taxon>Euteleostomi</taxon>
        <taxon>Actinopterygii</taxon>
        <taxon>Neopterygii</taxon>
        <taxon>Teleostei</taxon>
        <taxon>Osteoglossocephala</taxon>
        <taxon>Osteoglossomorpha</taxon>
        <taxon>Osteoglossiformes</taxon>
        <taxon>Osteoglossidae</taxon>
        <taxon>Scleropages</taxon>
    </lineage>
</organism>
<reference evidence="5" key="3">
    <citation type="submission" date="2025-09" db="UniProtKB">
        <authorList>
            <consortium name="Ensembl"/>
        </authorList>
    </citation>
    <scope>IDENTIFICATION</scope>
</reference>
<keyword evidence="6" id="KW-1185">Reference proteome</keyword>
<dbReference type="Proteomes" id="UP000694397">
    <property type="component" value="Chromosome 25"/>
</dbReference>
<dbReference type="SMART" id="SM00248">
    <property type="entry name" value="ANK"/>
    <property type="match status" value="2"/>
</dbReference>
<evidence type="ECO:0008006" key="7">
    <source>
        <dbReference type="Google" id="ProtNLM"/>
    </source>
</evidence>
<accession>A0A8C9RLT5</accession>
<feature type="region of interest" description="Disordered" evidence="4">
    <location>
        <begin position="129"/>
        <end position="149"/>
    </location>
</feature>
<evidence type="ECO:0000256" key="3">
    <source>
        <dbReference type="PROSITE-ProRule" id="PRU00023"/>
    </source>
</evidence>
<reference evidence="5" key="2">
    <citation type="submission" date="2025-08" db="UniProtKB">
        <authorList>
            <consortium name="Ensembl"/>
        </authorList>
    </citation>
    <scope>IDENTIFICATION</scope>
</reference>
<evidence type="ECO:0000313" key="6">
    <source>
        <dbReference type="Proteomes" id="UP000694397"/>
    </source>
</evidence>
<dbReference type="PANTHER" id="PTHR24129:SF0">
    <property type="entry name" value="ANKYCORBIN"/>
    <property type="match status" value="1"/>
</dbReference>
<dbReference type="PROSITE" id="PS50297">
    <property type="entry name" value="ANK_REP_REGION"/>
    <property type="match status" value="2"/>
</dbReference>
<keyword evidence="1" id="KW-0677">Repeat</keyword>
<dbReference type="OrthoDB" id="341259at2759"/>
<dbReference type="InterPro" id="IPR036770">
    <property type="entry name" value="Ankyrin_rpt-contain_sf"/>
</dbReference>
<dbReference type="AlphaFoldDB" id="A0A8C9RLT5"/>
<dbReference type="Pfam" id="PF12796">
    <property type="entry name" value="Ank_2"/>
    <property type="match status" value="1"/>
</dbReference>
<keyword evidence="3" id="KW-0040">ANK repeat</keyword>
<feature type="compositionally biased region" description="Basic and acidic residues" evidence="4">
    <location>
        <begin position="130"/>
        <end position="140"/>
    </location>
</feature>
<name>A0A8C9RLT5_SCLFO</name>
<dbReference type="PANTHER" id="PTHR24129">
    <property type="entry name" value="ANKYCORBIN"/>
    <property type="match status" value="1"/>
</dbReference>
<dbReference type="PROSITE" id="PS50088">
    <property type="entry name" value="ANK_REPEAT"/>
    <property type="match status" value="2"/>
</dbReference>
<reference evidence="5 6" key="1">
    <citation type="submission" date="2019-04" db="EMBL/GenBank/DDBJ databases">
        <authorList>
            <consortium name="Wellcome Sanger Institute Data Sharing"/>
        </authorList>
    </citation>
    <scope>NUCLEOTIDE SEQUENCE [LARGE SCALE GENOMIC DNA]</scope>
</reference>
<dbReference type="GO" id="GO:0003779">
    <property type="term" value="F:actin binding"/>
    <property type="evidence" value="ECO:0007669"/>
    <property type="project" value="InterPro"/>
</dbReference>
<proteinExistence type="predicted"/>
<dbReference type="InterPro" id="IPR042420">
    <property type="entry name" value="RAI14/UACA"/>
</dbReference>
<dbReference type="InterPro" id="IPR002110">
    <property type="entry name" value="Ankyrin_rpt"/>
</dbReference>
<protein>
    <recommendedName>
        <fullName evidence="7">Ankyrin repeat domain-containing protein 24-like</fullName>
    </recommendedName>
</protein>
<dbReference type="SUPFAM" id="SSF48403">
    <property type="entry name" value="Ankyrin repeat"/>
    <property type="match status" value="1"/>
</dbReference>
<evidence type="ECO:0000313" key="5">
    <source>
        <dbReference type="Ensembl" id="ENSSFOP00015017588.2"/>
    </source>
</evidence>
<evidence type="ECO:0000256" key="1">
    <source>
        <dbReference type="ARBA" id="ARBA00022737"/>
    </source>
</evidence>
<keyword evidence="2" id="KW-0175">Coiled coil</keyword>
<evidence type="ECO:0000256" key="2">
    <source>
        <dbReference type="ARBA" id="ARBA00023054"/>
    </source>
</evidence>
<evidence type="ECO:0000256" key="4">
    <source>
        <dbReference type="SAM" id="MobiDB-lite"/>
    </source>
</evidence>
<feature type="repeat" description="ANK" evidence="3">
    <location>
        <begin position="102"/>
        <end position="134"/>
    </location>
</feature>